<accession>A0A4Q1C558</accession>
<comment type="caution">
    <text evidence="3">The sequence shown here is derived from an EMBL/GenBank/DDBJ whole genome shotgun (WGS) entry which is preliminary data.</text>
</comment>
<keyword evidence="2" id="KW-0812">Transmembrane</keyword>
<dbReference type="AlphaFoldDB" id="A0A4Q1C558"/>
<evidence type="ECO:0000313" key="3">
    <source>
        <dbReference type="EMBL" id="RXK53419.1"/>
    </source>
</evidence>
<feature type="region of interest" description="Disordered" evidence="1">
    <location>
        <begin position="1"/>
        <end position="59"/>
    </location>
</feature>
<dbReference type="EMBL" id="SDHX01000002">
    <property type="protein sequence ID" value="RXK53419.1"/>
    <property type="molecule type" value="Genomic_DNA"/>
</dbReference>
<feature type="transmembrane region" description="Helical" evidence="2">
    <location>
        <begin position="118"/>
        <end position="139"/>
    </location>
</feature>
<gene>
    <name evidence="3" type="ORF">ESB00_17140</name>
</gene>
<proteinExistence type="predicted"/>
<feature type="transmembrane region" description="Helical" evidence="2">
    <location>
        <begin position="95"/>
        <end position="112"/>
    </location>
</feature>
<evidence type="ECO:0000256" key="1">
    <source>
        <dbReference type="SAM" id="MobiDB-lite"/>
    </source>
</evidence>
<keyword evidence="2" id="KW-0472">Membrane</keyword>
<keyword evidence="2" id="KW-1133">Transmembrane helix</keyword>
<dbReference type="RefSeq" id="WP_129049017.1">
    <property type="nucleotide sequence ID" value="NZ_SDHX01000002.1"/>
</dbReference>
<dbReference type="OrthoDB" id="194281at2"/>
<organism evidence="3 4">
    <name type="scientific">Oleiharenicola lentus</name>
    <dbReference type="NCBI Taxonomy" id="2508720"/>
    <lineage>
        <taxon>Bacteria</taxon>
        <taxon>Pseudomonadati</taxon>
        <taxon>Verrucomicrobiota</taxon>
        <taxon>Opitutia</taxon>
        <taxon>Opitutales</taxon>
        <taxon>Opitutaceae</taxon>
        <taxon>Oleiharenicola</taxon>
    </lineage>
</organism>
<evidence type="ECO:0000256" key="2">
    <source>
        <dbReference type="SAM" id="Phobius"/>
    </source>
</evidence>
<dbReference type="Proteomes" id="UP000290218">
    <property type="component" value="Unassembled WGS sequence"/>
</dbReference>
<protein>
    <submittedName>
        <fullName evidence="3">Uncharacterized protein</fullName>
    </submittedName>
</protein>
<evidence type="ECO:0000313" key="4">
    <source>
        <dbReference type="Proteomes" id="UP000290218"/>
    </source>
</evidence>
<feature type="compositionally biased region" description="Basic and acidic residues" evidence="1">
    <location>
        <begin position="1"/>
        <end position="23"/>
    </location>
</feature>
<sequence length="145" mass="16176">MPDEPDPPRKVYGFKERDFKRDNAPATGGEAMPTAKDLAKLAGHHHNPGQRTGRAKADDPNDVYKVLEQNRQAADEHGLNEVEIKKVKSRRKRDFWLILVGGNLAIIGGVYFSGISVITLVFGLAGLVIFSLGLSWIMWQVMDKY</sequence>
<keyword evidence="4" id="KW-1185">Reference proteome</keyword>
<reference evidence="3 4" key="1">
    <citation type="submission" date="2019-01" db="EMBL/GenBank/DDBJ databases">
        <title>Lacunisphaera sp. strain TWA-58.</title>
        <authorList>
            <person name="Chen W.-M."/>
        </authorList>
    </citation>
    <scope>NUCLEOTIDE SEQUENCE [LARGE SCALE GENOMIC DNA]</scope>
    <source>
        <strain evidence="3 4">TWA-58</strain>
    </source>
</reference>
<name>A0A4Q1C558_9BACT</name>